<keyword evidence="7 9" id="KW-1133">Transmembrane helix</keyword>
<evidence type="ECO:0000256" key="6">
    <source>
        <dbReference type="ARBA" id="ARBA00022840"/>
    </source>
</evidence>
<feature type="transmembrane region" description="Helical" evidence="9">
    <location>
        <begin position="833"/>
        <end position="851"/>
    </location>
</feature>
<keyword evidence="4 9" id="KW-0812">Transmembrane</keyword>
<keyword evidence="3" id="KW-0813">Transport</keyword>
<dbReference type="SUPFAM" id="SSF90123">
    <property type="entry name" value="ABC transporter transmembrane region"/>
    <property type="match status" value="2"/>
</dbReference>
<dbReference type="GO" id="GO:0140359">
    <property type="term" value="F:ABC-type transporter activity"/>
    <property type="evidence" value="ECO:0007669"/>
    <property type="project" value="InterPro"/>
</dbReference>
<dbReference type="GO" id="GO:0005524">
    <property type="term" value="F:ATP binding"/>
    <property type="evidence" value="ECO:0007669"/>
    <property type="project" value="UniProtKB-KW"/>
</dbReference>
<dbReference type="Pfam" id="PF00005">
    <property type="entry name" value="ABC_tran"/>
    <property type="match status" value="2"/>
</dbReference>
<dbReference type="InterPro" id="IPR027417">
    <property type="entry name" value="P-loop_NTPase"/>
</dbReference>
<evidence type="ECO:0000256" key="5">
    <source>
        <dbReference type="ARBA" id="ARBA00022741"/>
    </source>
</evidence>
<name>A0A0S4TER3_CRYHO</name>
<protein>
    <recommendedName>
        <fullName evidence="13">ABC transporter family protein</fullName>
    </recommendedName>
</protein>
<dbReference type="VEuPathDB" id="CryptoDB:Chro.40503"/>
<keyword evidence="6" id="KW-0067">ATP-binding</keyword>
<evidence type="ECO:0000256" key="1">
    <source>
        <dbReference type="ARBA" id="ARBA00004141"/>
    </source>
</evidence>
<sequence>MKQNCNCFHEYSFFSWINDYIKGTKGYKAILERNNNIFEPSFSSSFSKNSNLNEVVSDFQKNLLFQYKYKLGENEKSFNIGQGLIKTFWNEFIFCLALKVLMVVLTTCLNITLKSFMEVVNPSSKLIQCLILICLQTFKIFLDSHFNFLIAKMSLNIQTFIIRAAYEDLSRTNFTRTLAKQTQNELKNTPNIHNLIFGDLNSLESLMQAFIELIISPIKIIGVWVLLQRNMGFSANLSVLTYILLYLISLTLQVVGSLYKIKFMKFRDIRILKCHEYLSSLPIIRNLFWEEVVYEDLMSVRKLEVKANLTRFLYLMTGTFLEYNALSIAKYILFFSIIYKSYTQFSNSISFGATVTSRIATLHALNMLTSPTRNIASSIVEGVISFKRIIDFFERNSYSPLINESIGKNQINSIEKKKCCNRKDLKKYDQDESVLLNFEYSRSFEFEDFEKKYLINMSNFNHSMIKSNIRNFKLKTNELYILSGKSGSGKTLLINQILDQIYTMEDQYVNIFHSSQNFWFPKGTIRSVILFGREYDKNIYERVIKACSLDVDFAMWKDKDLRQLDESDQTLSNGQKSRINLARALYYLLYIQKTKNQENNKSLIILDDVFSTLDIQTSIEIFESLFKIDGGIVSEKSCIVTINIDHISILASKVNFPEEKAVNIVIMDKGTISYSGLLQTYLNEFPYLKKDHYLNLNDEYNFNGNNKEKKYYLTEELHNGIAIDSKIPLYANNHEETSTFQTTNIHFYSKYIYYFEYIGRIYFLIFLLACILKIGITKSMDIYLARYSSLGSPKIFIIHYSVLLIVKLILECFTFVSEALLSAKSSSKIHNNYLISLLKAPLNFFSFTPISRVLNRFNLDLLVLDDILVRKIVGVMIRIFEPFIHLSLVFFTNPIIIPFSISHIIFIVISYGLPLFHIYKATQMVILSICSNLNNTFSETIQGWEIIRDFKNDALYREILCSNLLDIIKMRMMQISVIKWASFRIQFFSGPLVIFLYLAYLLYCVLFQIKSSGIFNLAGIELGYVIYFYITFTETLNLIFIKISSLEKDMCSLERVIEYSNNTTNENKLIEDLKEEEAILDEKVNSDSNLKLKFTNVELSYQVSDYTSNYNYLEFKAIKDFNLELSPNEHIGIIGRTGCGKSTLIKGILGSLIPSSGTIKFGEIEIYNLSRNKRREMIGIVTQTPLKVNNWSIRKYLDPFFEHNQDTILQVLKFTGFYKIIANRMQFDENLDLVKLSDYNQENCISLTDFHLKYLNFVRLLLNRKKYRIILLDEPTIEAQIELGNEAPSYCYENSKLVPIEELIRDYFQHCCVVIVSHNFNALKYCNRIINLSYKCRLDIEKKSN</sequence>
<dbReference type="EMBL" id="LN877950">
    <property type="protein sequence ID" value="CUV05924.1"/>
    <property type="molecule type" value="Genomic_DNA"/>
</dbReference>
<feature type="transmembrane region" description="Helical" evidence="9">
    <location>
        <begin position="797"/>
        <end position="821"/>
    </location>
</feature>
<dbReference type="InterPro" id="IPR003593">
    <property type="entry name" value="AAA+_ATPase"/>
</dbReference>
<comment type="similarity">
    <text evidence="2">Belongs to the ABC transporter superfamily. ABCC family. Conjugate transporter (TC 3.A.1.208) subfamily.</text>
</comment>
<dbReference type="InterPro" id="IPR003439">
    <property type="entry name" value="ABC_transporter-like_ATP-bd"/>
</dbReference>
<feature type="domain" description="ABC transporter" evidence="10">
    <location>
        <begin position="1092"/>
        <end position="1344"/>
    </location>
</feature>
<feature type="transmembrane region" description="Helical" evidence="9">
    <location>
        <begin position="1022"/>
        <end position="1040"/>
    </location>
</feature>
<evidence type="ECO:0000256" key="3">
    <source>
        <dbReference type="ARBA" id="ARBA00022448"/>
    </source>
</evidence>
<keyword evidence="5" id="KW-0547">Nucleotide-binding</keyword>
<feature type="transmembrane region" description="Helical" evidence="9">
    <location>
        <begin position="209"/>
        <end position="227"/>
    </location>
</feature>
<dbReference type="PANTHER" id="PTHR24223:SF456">
    <property type="entry name" value="MULTIDRUG RESISTANCE-ASSOCIATED PROTEIN LETHAL(2)03659"/>
    <property type="match status" value="1"/>
</dbReference>
<accession>A0A0S4TER3</accession>
<keyword evidence="8 9" id="KW-0472">Membrane</keyword>
<feature type="transmembrane region" description="Helical" evidence="9">
    <location>
        <begin position="981"/>
        <end position="1002"/>
    </location>
</feature>
<organism evidence="12">
    <name type="scientific">Cryptosporidium hominis</name>
    <dbReference type="NCBI Taxonomy" id="237895"/>
    <lineage>
        <taxon>Eukaryota</taxon>
        <taxon>Sar</taxon>
        <taxon>Alveolata</taxon>
        <taxon>Apicomplexa</taxon>
        <taxon>Conoidasida</taxon>
        <taxon>Coccidia</taxon>
        <taxon>Eucoccidiorida</taxon>
        <taxon>Eimeriorina</taxon>
        <taxon>Cryptosporidiidae</taxon>
        <taxon>Cryptosporidium</taxon>
    </lineage>
</organism>
<feature type="transmembrane region" description="Helical" evidence="9">
    <location>
        <begin position="92"/>
        <end position="113"/>
    </location>
</feature>
<evidence type="ECO:0000256" key="4">
    <source>
        <dbReference type="ARBA" id="ARBA00022692"/>
    </source>
</evidence>
<dbReference type="VEuPathDB" id="CryptoDB:GY17_00003405"/>
<dbReference type="PROSITE" id="PS50929">
    <property type="entry name" value="ABC_TM1F"/>
    <property type="match status" value="1"/>
</dbReference>
<feature type="transmembrane region" description="Helical" evidence="9">
    <location>
        <begin position="872"/>
        <end position="891"/>
    </location>
</feature>
<dbReference type="GO" id="GO:0016020">
    <property type="term" value="C:membrane"/>
    <property type="evidence" value="ECO:0007669"/>
    <property type="project" value="UniProtKB-SubCell"/>
</dbReference>
<evidence type="ECO:0000256" key="2">
    <source>
        <dbReference type="ARBA" id="ARBA00009726"/>
    </source>
</evidence>
<dbReference type="InterPro" id="IPR050173">
    <property type="entry name" value="ABC_transporter_C-like"/>
</dbReference>
<proteinExistence type="inferred from homology"/>
<dbReference type="VEuPathDB" id="CryptoDB:ChTU502y2012_422g0135"/>
<evidence type="ECO:0000259" key="10">
    <source>
        <dbReference type="PROSITE" id="PS50893"/>
    </source>
</evidence>
<dbReference type="Gene3D" id="3.40.50.300">
    <property type="entry name" value="P-loop containing nucleotide triphosphate hydrolases"/>
    <property type="match status" value="2"/>
</dbReference>
<feature type="domain" description="ABC transporter" evidence="10">
    <location>
        <begin position="444"/>
        <end position="694"/>
    </location>
</feature>
<evidence type="ECO:0000313" key="12">
    <source>
        <dbReference type="EMBL" id="CUV05924.1"/>
    </source>
</evidence>
<dbReference type="GO" id="GO:0016887">
    <property type="term" value="F:ATP hydrolysis activity"/>
    <property type="evidence" value="ECO:0007669"/>
    <property type="project" value="InterPro"/>
</dbReference>
<dbReference type="Proteomes" id="UP000199752">
    <property type="component" value="Chromosome 4"/>
</dbReference>
<dbReference type="InterPro" id="IPR036640">
    <property type="entry name" value="ABC1_TM_sf"/>
</dbReference>
<comment type="subcellular location">
    <subcellularLocation>
        <location evidence="1">Membrane</location>
        <topology evidence="1">Multi-pass membrane protein</topology>
    </subcellularLocation>
</comment>
<dbReference type="VEuPathDB" id="CryptoDB:Chro.40504"/>
<reference evidence="12" key="1">
    <citation type="submission" date="2015-08" db="EMBL/GenBank/DDBJ databases">
        <authorList>
            <person name="Babu N.S."/>
            <person name="Beckwith C.J."/>
            <person name="Beseler K.G."/>
            <person name="Brison A."/>
            <person name="Carone J.V."/>
            <person name="Caskin T.P."/>
            <person name="Diamond M."/>
            <person name="Durham M.E."/>
            <person name="Foxe J.M."/>
            <person name="Go M."/>
            <person name="Henderson B.A."/>
            <person name="Jones I.B."/>
            <person name="McGettigan J.A."/>
            <person name="Micheletti S.J."/>
            <person name="Nasrallah M.E."/>
            <person name="Ortiz D."/>
            <person name="Piller C.R."/>
            <person name="Privatt S.R."/>
            <person name="Schneider S.L."/>
            <person name="Sharp S."/>
            <person name="Smith T.C."/>
            <person name="Stanton J.D."/>
            <person name="Ullery H.E."/>
            <person name="Wilson R.J."/>
            <person name="Serrano M.G."/>
            <person name="Buck G."/>
            <person name="Lee V."/>
            <person name="Wang Y."/>
            <person name="Carvalho R."/>
            <person name="Voegtly L."/>
            <person name="Shi R."/>
            <person name="Duckworth R."/>
            <person name="Johnson A."/>
            <person name="Loviza R."/>
            <person name="Walstead R."/>
            <person name="Shah Z."/>
            <person name="Kiflezghi M."/>
            <person name="Wade K."/>
            <person name="Ball S.L."/>
            <person name="Bradley K.W."/>
            <person name="Asai D.J."/>
            <person name="Bowman C.A."/>
            <person name="Russell D.A."/>
            <person name="Pope W.H."/>
            <person name="Jacobs-Sera D."/>
            <person name="Hendrix R.W."/>
            <person name="Hatfull G.F."/>
        </authorList>
    </citation>
    <scope>NUCLEOTIDE SEQUENCE [LARGE SCALE GENOMIC DNA]</scope>
</reference>
<dbReference type="PROSITE" id="PS50893">
    <property type="entry name" value="ABC_TRANSPORTER_2"/>
    <property type="match status" value="2"/>
</dbReference>
<dbReference type="SUPFAM" id="SSF52540">
    <property type="entry name" value="P-loop containing nucleoside triphosphate hydrolases"/>
    <property type="match status" value="2"/>
</dbReference>
<dbReference type="PANTHER" id="PTHR24223">
    <property type="entry name" value="ATP-BINDING CASSETTE SUB-FAMILY C"/>
    <property type="match status" value="1"/>
</dbReference>
<dbReference type="InterPro" id="IPR011527">
    <property type="entry name" value="ABC1_TM_dom"/>
</dbReference>
<evidence type="ECO:0000256" key="9">
    <source>
        <dbReference type="SAM" id="Phobius"/>
    </source>
</evidence>
<feature type="transmembrane region" description="Helical" evidence="9">
    <location>
        <begin position="757"/>
        <end position="776"/>
    </location>
</feature>
<feature type="transmembrane region" description="Helical" evidence="9">
    <location>
        <begin position="897"/>
        <end position="919"/>
    </location>
</feature>
<gene>
    <name evidence="12" type="ORF">CHUDEA4_4440</name>
</gene>
<dbReference type="Gene3D" id="1.20.1560.10">
    <property type="entry name" value="ABC transporter type 1, transmembrane domain"/>
    <property type="match status" value="2"/>
</dbReference>
<evidence type="ECO:0000256" key="7">
    <source>
        <dbReference type="ARBA" id="ARBA00022989"/>
    </source>
</evidence>
<dbReference type="VEuPathDB" id="CryptoDB:Chro.70498"/>
<evidence type="ECO:0000256" key="8">
    <source>
        <dbReference type="ARBA" id="ARBA00023136"/>
    </source>
</evidence>
<evidence type="ECO:0008006" key="13">
    <source>
        <dbReference type="Google" id="ProtNLM"/>
    </source>
</evidence>
<dbReference type="SMART" id="SM00382">
    <property type="entry name" value="AAA"/>
    <property type="match status" value="2"/>
</dbReference>
<feature type="transmembrane region" description="Helical" evidence="9">
    <location>
        <begin position="239"/>
        <end position="259"/>
    </location>
</feature>
<evidence type="ECO:0000259" key="11">
    <source>
        <dbReference type="PROSITE" id="PS50929"/>
    </source>
</evidence>
<dbReference type="VEuPathDB" id="CryptoDB:CHUDEA4_4440"/>
<feature type="domain" description="ABC transmembrane type-1" evidence="11">
    <location>
        <begin position="796"/>
        <end position="1002"/>
    </location>
</feature>